<evidence type="ECO:0000313" key="2">
    <source>
        <dbReference type="EMBL" id="VFJ64445.1"/>
    </source>
</evidence>
<dbReference type="EMBL" id="CAADFL010000346">
    <property type="protein sequence ID" value="VFK14930.1"/>
    <property type="molecule type" value="Genomic_DNA"/>
</dbReference>
<accession>A0A450TAY1</accession>
<dbReference type="Pfam" id="PF00805">
    <property type="entry name" value="Pentapeptide"/>
    <property type="match status" value="1"/>
</dbReference>
<organism evidence="1">
    <name type="scientific">Candidatus Kentrum sp. FM</name>
    <dbReference type="NCBI Taxonomy" id="2126340"/>
    <lineage>
        <taxon>Bacteria</taxon>
        <taxon>Pseudomonadati</taxon>
        <taxon>Pseudomonadota</taxon>
        <taxon>Gammaproteobacteria</taxon>
        <taxon>Candidatus Kentrum</taxon>
    </lineage>
</organism>
<sequence length="85" mass="9468">MESDFKGARLGNANFKNAIVTGTNFDDAWLFEANFEGTVGLTIRQLSKAKTLYGATSLPPHIESELRQRHAELFHEPGGLDFEEI</sequence>
<dbReference type="Gene3D" id="2.160.20.80">
    <property type="entry name" value="E3 ubiquitin-protein ligase SopA"/>
    <property type="match status" value="1"/>
</dbReference>
<dbReference type="AlphaFoldDB" id="A0A450TAY1"/>
<protein>
    <submittedName>
        <fullName evidence="1">Pentapeptide repeat-containing protein</fullName>
    </submittedName>
</protein>
<dbReference type="InterPro" id="IPR001646">
    <property type="entry name" value="5peptide_repeat"/>
</dbReference>
<dbReference type="EMBL" id="CAADFA010000369">
    <property type="protein sequence ID" value="VFJ64445.1"/>
    <property type="molecule type" value="Genomic_DNA"/>
</dbReference>
<evidence type="ECO:0000313" key="3">
    <source>
        <dbReference type="EMBL" id="VFK14930.1"/>
    </source>
</evidence>
<dbReference type="EMBL" id="CAADEZ010000342">
    <property type="protein sequence ID" value="VFJ63847.1"/>
    <property type="molecule type" value="Genomic_DNA"/>
</dbReference>
<name>A0A450TAY1_9GAMM</name>
<proteinExistence type="predicted"/>
<gene>
    <name evidence="1" type="ORF">BECKFM1743A_GA0114220_103422</name>
    <name evidence="3" type="ORF">BECKFM1743B_GA0114221_103463</name>
    <name evidence="2" type="ORF">BECKFM1743C_GA0114222_103692</name>
</gene>
<reference evidence="1" key="1">
    <citation type="submission" date="2019-02" db="EMBL/GenBank/DDBJ databases">
        <authorList>
            <person name="Gruber-Vodicka R. H."/>
            <person name="Seah K. B. B."/>
        </authorList>
    </citation>
    <scope>NUCLEOTIDE SEQUENCE</scope>
    <source>
        <strain evidence="1">BECK_BZ163</strain>
        <strain evidence="3">BECK_BZ164</strain>
        <strain evidence="2">BECK_BZ165</strain>
    </source>
</reference>
<evidence type="ECO:0000313" key="1">
    <source>
        <dbReference type="EMBL" id="VFJ63847.1"/>
    </source>
</evidence>
<dbReference type="SUPFAM" id="SSF141571">
    <property type="entry name" value="Pentapeptide repeat-like"/>
    <property type="match status" value="1"/>
</dbReference>